<dbReference type="InterPro" id="IPR014720">
    <property type="entry name" value="dsRBD_dom"/>
</dbReference>
<comment type="caution">
    <text evidence="3">The sequence shown here is derived from an EMBL/GenBank/DDBJ whole genome shotgun (WGS) entry which is preliminary data.</text>
</comment>
<feature type="non-terminal residue" evidence="3">
    <location>
        <position position="191"/>
    </location>
</feature>
<protein>
    <recommendedName>
        <fullName evidence="2">DRBM domain-containing protein</fullName>
    </recommendedName>
</protein>
<dbReference type="Gene3D" id="3.30.160.20">
    <property type="match status" value="1"/>
</dbReference>
<feature type="region of interest" description="Disordered" evidence="1">
    <location>
        <begin position="77"/>
        <end position="120"/>
    </location>
</feature>
<evidence type="ECO:0000313" key="3">
    <source>
        <dbReference type="EMBL" id="CAK0889529.1"/>
    </source>
</evidence>
<organism evidence="3 4">
    <name type="scientific">Prorocentrum cordatum</name>
    <dbReference type="NCBI Taxonomy" id="2364126"/>
    <lineage>
        <taxon>Eukaryota</taxon>
        <taxon>Sar</taxon>
        <taxon>Alveolata</taxon>
        <taxon>Dinophyceae</taxon>
        <taxon>Prorocentrales</taxon>
        <taxon>Prorocentraceae</taxon>
        <taxon>Prorocentrum</taxon>
    </lineage>
</organism>
<evidence type="ECO:0000256" key="1">
    <source>
        <dbReference type="SAM" id="MobiDB-lite"/>
    </source>
</evidence>
<feature type="compositionally biased region" description="Acidic residues" evidence="1">
    <location>
        <begin position="109"/>
        <end position="119"/>
    </location>
</feature>
<dbReference type="SUPFAM" id="SSF54768">
    <property type="entry name" value="dsRNA-binding domain-like"/>
    <property type="match status" value="1"/>
</dbReference>
<reference evidence="3" key="1">
    <citation type="submission" date="2023-10" db="EMBL/GenBank/DDBJ databases">
        <authorList>
            <person name="Chen Y."/>
            <person name="Shah S."/>
            <person name="Dougan E. K."/>
            <person name="Thang M."/>
            <person name="Chan C."/>
        </authorList>
    </citation>
    <scope>NUCLEOTIDE SEQUENCE [LARGE SCALE GENOMIC DNA]</scope>
</reference>
<accession>A0ABN9WVD2</accession>
<keyword evidence="4" id="KW-1185">Reference proteome</keyword>
<dbReference type="EMBL" id="CAUYUJ010019227">
    <property type="protein sequence ID" value="CAK0889529.1"/>
    <property type="molecule type" value="Genomic_DNA"/>
</dbReference>
<evidence type="ECO:0000313" key="4">
    <source>
        <dbReference type="Proteomes" id="UP001189429"/>
    </source>
</evidence>
<sequence>MAISPGEARASALNQYCHKYCSRPVTKDDVVYTKTKQFQAIVKLNCMGGQEYAGDVCETSKEAEKAAAFQALEAYKSVPLPSPPPPGGRKNRVPTLQTRSVDPATGELVENDEFGDEDNPALTNKVKLNALYMRIVKRALLKGETVYECQPLLDIDGQVAGFVATVRLSSLPGEWSGRAFQGDFCQNKQDR</sequence>
<feature type="domain" description="DRBM" evidence="2">
    <location>
        <begin position="11"/>
        <end position="73"/>
    </location>
</feature>
<gene>
    <name evidence="3" type="ORF">PCOR1329_LOCUS70035</name>
</gene>
<dbReference type="Pfam" id="PF00035">
    <property type="entry name" value="dsrm"/>
    <property type="match status" value="1"/>
</dbReference>
<evidence type="ECO:0000259" key="2">
    <source>
        <dbReference type="Pfam" id="PF00035"/>
    </source>
</evidence>
<dbReference type="Proteomes" id="UP001189429">
    <property type="component" value="Unassembled WGS sequence"/>
</dbReference>
<name>A0ABN9WVD2_9DINO</name>
<proteinExistence type="predicted"/>